<reference evidence="1 2" key="1">
    <citation type="journal article" date="2016" name="Proc. Natl. Acad. Sci. U.S.A.">
        <title>Comparative genomics of biotechnologically important yeasts.</title>
        <authorList>
            <person name="Riley R."/>
            <person name="Haridas S."/>
            <person name="Wolfe K.H."/>
            <person name="Lopes M.R."/>
            <person name="Hittinger C.T."/>
            <person name="Goeker M."/>
            <person name="Salamov A.A."/>
            <person name="Wisecaver J.H."/>
            <person name="Long T.M."/>
            <person name="Calvey C.H."/>
            <person name="Aerts A.L."/>
            <person name="Barry K.W."/>
            <person name="Choi C."/>
            <person name="Clum A."/>
            <person name="Coughlan A.Y."/>
            <person name="Deshpande S."/>
            <person name="Douglass A.P."/>
            <person name="Hanson S.J."/>
            <person name="Klenk H.-P."/>
            <person name="LaButti K.M."/>
            <person name="Lapidus A."/>
            <person name="Lindquist E.A."/>
            <person name="Lipzen A.M."/>
            <person name="Meier-Kolthoff J.P."/>
            <person name="Ohm R.A."/>
            <person name="Otillar R.P."/>
            <person name="Pangilinan J.L."/>
            <person name="Peng Y."/>
            <person name="Rokas A."/>
            <person name="Rosa C.A."/>
            <person name="Scheuner C."/>
            <person name="Sibirny A.A."/>
            <person name="Slot J.C."/>
            <person name="Stielow J.B."/>
            <person name="Sun H."/>
            <person name="Kurtzman C.P."/>
            <person name="Blackwell M."/>
            <person name="Grigoriev I.V."/>
            <person name="Jeffries T.W."/>
        </authorList>
    </citation>
    <scope>NUCLEOTIDE SEQUENCE [LARGE SCALE GENOMIC DNA]</scope>
    <source>
        <strain evidence="1 2">NRRL Y-2026</strain>
    </source>
</reference>
<evidence type="ECO:0000313" key="1">
    <source>
        <dbReference type="EMBL" id="ODQ44535.1"/>
    </source>
</evidence>
<gene>
    <name evidence="1" type="ORF">PICMEDRAFT_74268</name>
</gene>
<dbReference type="GO" id="GO:0006515">
    <property type="term" value="P:protein quality control for misfolded or incompletely synthesized proteins"/>
    <property type="evidence" value="ECO:0007669"/>
    <property type="project" value="TreeGrafter"/>
</dbReference>
<dbReference type="Gene3D" id="1.25.40.10">
    <property type="entry name" value="Tetratricopeptide repeat domain"/>
    <property type="match status" value="1"/>
</dbReference>
<dbReference type="OrthoDB" id="10050400at2759"/>
<dbReference type="GO" id="GO:0031942">
    <property type="term" value="C:i-AAA complex"/>
    <property type="evidence" value="ECO:0007669"/>
    <property type="project" value="TreeGrafter"/>
</dbReference>
<dbReference type="InterPro" id="IPR040201">
    <property type="entry name" value="Mrg3-like"/>
</dbReference>
<dbReference type="EMBL" id="KV454006">
    <property type="protein sequence ID" value="ODQ44535.1"/>
    <property type="molecule type" value="Genomic_DNA"/>
</dbReference>
<dbReference type="AlphaFoldDB" id="A0A1E3NEG9"/>
<keyword evidence="2" id="KW-1185">Reference proteome</keyword>
<dbReference type="GO" id="GO:0051787">
    <property type="term" value="F:misfolded protein binding"/>
    <property type="evidence" value="ECO:0007669"/>
    <property type="project" value="TreeGrafter"/>
</dbReference>
<dbReference type="SUPFAM" id="SSF48452">
    <property type="entry name" value="TPR-like"/>
    <property type="match status" value="1"/>
</dbReference>
<accession>A0A1E3NEG9</accession>
<dbReference type="GeneID" id="30181411"/>
<evidence type="ECO:0000313" key="2">
    <source>
        <dbReference type="Proteomes" id="UP000094455"/>
    </source>
</evidence>
<dbReference type="PANTHER" id="PTHR28142">
    <property type="entry name" value="MITOCHONDRIAL INNER MEMBRANE I-AAA PROTEASE SUPERCOMPLEX SUBUNIT MGR3-RELATED"/>
    <property type="match status" value="1"/>
</dbReference>
<dbReference type="Proteomes" id="UP000094455">
    <property type="component" value="Unassembled WGS sequence"/>
</dbReference>
<dbReference type="PANTHER" id="PTHR28142:SF1">
    <property type="entry name" value="MITOCHONDRIAL INNER MEMBRANE I-AAA PROTEASE SUPERCOMPLEX SUBUNIT MGR3-RELATED"/>
    <property type="match status" value="1"/>
</dbReference>
<proteinExistence type="predicted"/>
<name>A0A1E3NEG9_9ASCO</name>
<organism evidence="1 2">
    <name type="scientific">Pichia membranifaciens NRRL Y-2026</name>
    <dbReference type="NCBI Taxonomy" id="763406"/>
    <lineage>
        <taxon>Eukaryota</taxon>
        <taxon>Fungi</taxon>
        <taxon>Dikarya</taxon>
        <taxon>Ascomycota</taxon>
        <taxon>Saccharomycotina</taxon>
        <taxon>Pichiomycetes</taxon>
        <taxon>Pichiales</taxon>
        <taxon>Pichiaceae</taxon>
        <taxon>Pichia</taxon>
    </lineage>
</organism>
<protein>
    <submittedName>
        <fullName evidence="1">Uncharacterized protein</fullName>
    </submittedName>
</protein>
<dbReference type="STRING" id="763406.A0A1E3NEG9"/>
<dbReference type="RefSeq" id="XP_019015648.1">
    <property type="nucleotide sequence ID" value="XM_019164724.1"/>
</dbReference>
<dbReference type="InterPro" id="IPR011990">
    <property type="entry name" value="TPR-like_helical_dom_sf"/>
</dbReference>
<sequence length="430" mass="50183">MLKRTNKLYQLAKSVSRYVPPSQRAIIQHKEYAKSKRQSDVLGKIVRYGAFTLVSGSILMYLWQPWNPYSKEVSKELRKGLWEERDGNEDYLNALKYYLKAMKVAKENEHMDQLSMQYTGIVLKVAEMYQNLKMIENLTATYYNLSTFIFENLIHGTIKDDNPEKELLIDRDLIVITRWAMLMQNAKSKNWVSDVSNELRDRMAFIENNEMLNDLPWIATDPKSKKINTNDLIDIWAETKVDRFGINHTKKTEWIEENINSEEGKQYLECWDIMRSFKDRNWPVWIESYLKLRDFYAMLQMNRGNTTSCIQILQSNLLWSTVAGFDNSVNSTTQIHNLASAWFQLGQQTNDKTAYANSRAIYEKLISKVTTKDPILPISYYSLGVLALQLEDKKSATQNFSKARALAVDLDQLQIVDKIDDELLKNLKIN</sequence>